<dbReference type="EMBL" id="JAULSV010000003">
    <property type="protein sequence ID" value="KAK0649796.1"/>
    <property type="molecule type" value="Genomic_DNA"/>
</dbReference>
<dbReference type="AlphaFoldDB" id="A0AA39YE20"/>
<proteinExistence type="predicted"/>
<evidence type="ECO:0000256" key="1">
    <source>
        <dbReference type="SAM" id="SignalP"/>
    </source>
</evidence>
<feature type="chain" id="PRO_5041392879" evidence="1">
    <location>
        <begin position="19"/>
        <end position="100"/>
    </location>
</feature>
<keyword evidence="1" id="KW-0732">Signal</keyword>
<reference evidence="2" key="1">
    <citation type="submission" date="2023-06" db="EMBL/GenBank/DDBJ databases">
        <title>Genome-scale phylogeny and comparative genomics of the fungal order Sordariales.</title>
        <authorList>
            <consortium name="Lawrence Berkeley National Laboratory"/>
            <person name="Hensen N."/>
            <person name="Bonometti L."/>
            <person name="Westerberg I."/>
            <person name="Brannstrom I.O."/>
            <person name="Guillou S."/>
            <person name="Cros-Aarteil S."/>
            <person name="Calhoun S."/>
            <person name="Haridas S."/>
            <person name="Kuo A."/>
            <person name="Mondo S."/>
            <person name="Pangilinan J."/>
            <person name="Riley R."/>
            <person name="Labutti K."/>
            <person name="Andreopoulos B."/>
            <person name="Lipzen A."/>
            <person name="Chen C."/>
            <person name="Yanf M."/>
            <person name="Daum C."/>
            <person name="Ng V."/>
            <person name="Clum A."/>
            <person name="Steindorff A."/>
            <person name="Ohm R."/>
            <person name="Martin F."/>
            <person name="Silar P."/>
            <person name="Natvig D."/>
            <person name="Lalanne C."/>
            <person name="Gautier V."/>
            <person name="Ament-Velasquez S.L."/>
            <person name="Kruys A."/>
            <person name="Hutchinson M.I."/>
            <person name="Powell A.J."/>
            <person name="Barry K."/>
            <person name="Miller A.N."/>
            <person name="Grigoriev I.V."/>
            <person name="Debuchy R."/>
            <person name="Gladieux P."/>
            <person name="Thoren M.H."/>
            <person name="Johannesson H."/>
        </authorList>
    </citation>
    <scope>NUCLEOTIDE SEQUENCE</scope>
    <source>
        <strain evidence="2">SMH2532-1</strain>
    </source>
</reference>
<comment type="caution">
    <text evidence="2">The sequence shown here is derived from an EMBL/GenBank/DDBJ whole genome shotgun (WGS) entry which is preliminary data.</text>
</comment>
<name>A0AA39YE20_9PEZI</name>
<keyword evidence="3" id="KW-1185">Reference proteome</keyword>
<evidence type="ECO:0000313" key="2">
    <source>
        <dbReference type="EMBL" id="KAK0649796.1"/>
    </source>
</evidence>
<sequence>MHLSTVLATLLVSSGAIASAVPRRAIPIELLGRDVEPNAYRVCGTRLCVDLTSQTCSDSSECTGDPYRVCCVMTNYFPPKEIWRRDGMSKKGDAPKGIEA</sequence>
<accession>A0AA39YE20</accession>
<evidence type="ECO:0000313" key="3">
    <source>
        <dbReference type="Proteomes" id="UP001174936"/>
    </source>
</evidence>
<organism evidence="2 3">
    <name type="scientific">Cercophora newfieldiana</name>
    <dbReference type="NCBI Taxonomy" id="92897"/>
    <lineage>
        <taxon>Eukaryota</taxon>
        <taxon>Fungi</taxon>
        <taxon>Dikarya</taxon>
        <taxon>Ascomycota</taxon>
        <taxon>Pezizomycotina</taxon>
        <taxon>Sordariomycetes</taxon>
        <taxon>Sordariomycetidae</taxon>
        <taxon>Sordariales</taxon>
        <taxon>Lasiosphaeriaceae</taxon>
        <taxon>Cercophora</taxon>
    </lineage>
</organism>
<protein>
    <submittedName>
        <fullName evidence="2">Uncharacterized protein</fullName>
    </submittedName>
</protein>
<dbReference type="Proteomes" id="UP001174936">
    <property type="component" value="Unassembled WGS sequence"/>
</dbReference>
<feature type="signal peptide" evidence="1">
    <location>
        <begin position="1"/>
        <end position="18"/>
    </location>
</feature>
<gene>
    <name evidence="2" type="ORF">B0T16DRAFT_410721</name>
</gene>